<proteinExistence type="predicted"/>
<sequence>MLILRPSSSSLAAVFSAVFALSSLAHADRVFITSPSNETTIAPGCSTNLGFRVQYSDLAMLEWVQLQLLAQDQSVLIDSIDYSTRESWDDTRKKNIKWVVPADWPSGDYILRAFGNASYPCHIGSRPVPGEPVRCGFLLEDRKTLRLDPNAKCLPAPDTNSTTPPAAGPQEQLRQQQSNQAPPSGDSSNSYANQNQDAKNKNLALDESSSSNDIGNSDSDDLEDDGESEDYGEEGFATGLDIVLDHSAVVLIQDQTIVTVLNQIQDYNLSDSTLVLTNGTVVRMADVMDKQTATRFAQTLEDSRLKISNSGGMSRVAPLNSTDLVAALHQDPSLIVIPASDSEIEESTHGHFGLSTTGAGNGTQTGHELVQDSRDRYQDKANGAGTSKIELVATGLAMVVMAALML</sequence>
<dbReference type="AlphaFoldDB" id="A0A9P6IW26"/>
<keyword evidence="4" id="KW-1185">Reference proteome</keyword>
<feature type="signal peptide" evidence="2">
    <location>
        <begin position="1"/>
        <end position="27"/>
    </location>
</feature>
<dbReference type="Proteomes" id="UP000738359">
    <property type="component" value="Unassembled WGS sequence"/>
</dbReference>
<dbReference type="OrthoDB" id="2277867at2759"/>
<name>A0A9P6IW26_MORAP</name>
<feature type="region of interest" description="Disordered" evidence="1">
    <location>
        <begin position="149"/>
        <end position="233"/>
    </location>
</feature>
<keyword evidence="2" id="KW-0732">Signal</keyword>
<gene>
    <name evidence="3" type="ORF">BGZ70_001454</name>
</gene>
<protein>
    <submittedName>
        <fullName evidence="3">Uncharacterized protein</fullName>
    </submittedName>
</protein>
<feature type="chain" id="PRO_5040234445" evidence="2">
    <location>
        <begin position="28"/>
        <end position="406"/>
    </location>
</feature>
<feature type="compositionally biased region" description="Polar residues" evidence="1">
    <location>
        <begin position="172"/>
        <end position="197"/>
    </location>
</feature>
<evidence type="ECO:0000313" key="3">
    <source>
        <dbReference type="EMBL" id="KAF9950234.1"/>
    </source>
</evidence>
<evidence type="ECO:0000256" key="2">
    <source>
        <dbReference type="SAM" id="SignalP"/>
    </source>
</evidence>
<accession>A0A9P6IW26</accession>
<dbReference type="EMBL" id="JAAAHY010001326">
    <property type="protein sequence ID" value="KAF9950234.1"/>
    <property type="molecule type" value="Genomic_DNA"/>
</dbReference>
<feature type="compositionally biased region" description="Acidic residues" evidence="1">
    <location>
        <begin position="218"/>
        <end position="233"/>
    </location>
</feature>
<reference evidence="3" key="1">
    <citation type="journal article" date="2020" name="Fungal Divers.">
        <title>Resolving the Mortierellaceae phylogeny through synthesis of multi-gene phylogenetics and phylogenomics.</title>
        <authorList>
            <person name="Vandepol N."/>
            <person name="Liber J."/>
            <person name="Desiro A."/>
            <person name="Na H."/>
            <person name="Kennedy M."/>
            <person name="Barry K."/>
            <person name="Grigoriev I.V."/>
            <person name="Miller A.N."/>
            <person name="O'Donnell K."/>
            <person name="Stajich J.E."/>
            <person name="Bonito G."/>
        </authorList>
    </citation>
    <scope>NUCLEOTIDE SEQUENCE</scope>
    <source>
        <strain evidence="3">CK1249</strain>
    </source>
</reference>
<evidence type="ECO:0000313" key="4">
    <source>
        <dbReference type="Proteomes" id="UP000738359"/>
    </source>
</evidence>
<feature type="compositionally biased region" description="Low complexity" evidence="1">
    <location>
        <begin position="206"/>
        <end position="217"/>
    </location>
</feature>
<evidence type="ECO:0000256" key="1">
    <source>
        <dbReference type="SAM" id="MobiDB-lite"/>
    </source>
</evidence>
<comment type="caution">
    <text evidence="3">The sequence shown here is derived from an EMBL/GenBank/DDBJ whole genome shotgun (WGS) entry which is preliminary data.</text>
</comment>
<organism evidence="3 4">
    <name type="scientific">Mortierella alpina</name>
    <name type="common">Oleaginous fungus</name>
    <name type="synonym">Mortierella renispora</name>
    <dbReference type="NCBI Taxonomy" id="64518"/>
    <lineage>
        <taxon>Eukaryota</taxon>
        <taxon>Fungi</taxon>
        <taxon>Fungi incertae sedis</taxon>
        <taxon>Mucoromycota</taxon>
        <taxon>Mortierellomycotina</taxon>
        <taxon>Mortierellomycetes</taxon>
        <taxon>Mortierellales</taxon>
        <taxon>Mortierellaceae</taxon>
        <taxon>Mortierella</taxon>
    </lineage>
</organism>